<dbReference type="PANTHER" id="PTHR35936:SF19">
    <property type="entry name" value="AMINO-ACID-BINDING PROTEIN YXEM-RELATED"/>
    <property type="match status" value="1"/>
</dbReference>
<accession>A0ABP4XI94</accession>
<name>A0ABP4XI94_9MICO</name>
<dbReference type="RefSeq" id="WP_344029015.1">
    <property type="nucleotide sequence ID" value="NZ_BAAAOB010000001.1"/>
</dbReference>
<feature type="region of interest" description="Disordered" evidence="2">
    <location>
        <begin position="1"/>
        <end position="22"/>
    </location>
</feature>
<dbReference type="Gene3D" id="3.40.190.10">
    <property type="entry name" value="Periplasmic binding protein-like II"/>
    <property type="match status" value="2"/>
</dbReference>
<dbReference type="InterPro" id="IPR001638">
    <property type="entry name" value="Solute-binding_3/MltF_N"/>
</dbReference>
<feature type="compositionally biased region" description="Low complexity" evidence="2">
    <location>
        <begin position="45"/>
        <end position="59"/>
    </location>
</feature>
<keyword evidence="5" id="KW-1185">Reference proteome</keyword>
<evidence type="ECO:0000259" key="3">
    <source>
        <dbReference type="SMART" id="SM00062"/>
    </source>
</evidence>
<keyword evidence="1" id="KW-0732">Signal</keyword>
<proteinExistence type="predicted"/>
<dbReference type="CDD" id="cd01004">
    <property type="entry name" value="PBP2_MidA_like"/>
    <property type="match status" value="1"/>
</dbReference>
<feature type="domain" description="Solute-binding protein family 3/N-terminal" evidence="3">
    <location>
        <begin position="96"/>
        <end position="329"/>
    </location>
</feature>
<reference evidence="5" key="1">
    <citation type="journal article" date="2019" name="Int. J. Syst. Evol. Microbiol.">
        <title>The Global Catalogue of Microorganisms (GCM) 10K type strain sequencing project: providing services to taxonomists for standard genome sequencing and annotation.</title>
        <authorList>
            <consortium name="The Broad Institute Genomics Platform"/>
            <consortium name="The Broad Institute Genome Sequencing Center for Infectious Disease"/>
            <person name="Wu L."/>
            <person name="Ma J."/>
        </authorList>
    </citation>
    <scope>NUCLEOTIDE SEQUENCE [LARGE SCALE GENOMIC DNA]</scope>
    <source>
        <strain evidence="5">JCM 14736</strain>
    </source>
</reference>
<dbReference type="PANTHER" id="PTHR35936">
    <property type="entry name" value="MEMBRANE-BOUND LYTIC MUREIN TRANSGLYCOSYLASE F"/>
    <property type="match status" value="1"/>
</dbReference>
<gene>
    <name evidence="4" type="ORF">GCM10009768_05600</name>
</gene>
<evidence type="ECO:0000313" key="4">
    <source>
        <dbReference type="EMBL" id="GAA1779593.1"/>
    </source>
</evidence>
<dbReference type="Pfam" id="PF00497">
    <property type="entry name" value="SBP_bac_3"/>
    <property type="match status" value="1"/>
</dbReference>
<dbReference type="SUPFAM" id="SSF53850">
    <property type="entry name" value="Periplasmic binding protein-like II"/>
    <property type="match status" value="1"/>
</dbReference>
<protein>
    <submittedName>
        <fullName evidence="4">ABC transporter substrate-binding protein</fullName>
    </submittedName>
</protein>
<evidence type="ECO:0000313" key="5">
    <source>
        <dbReference type="Proteomes" id="UP001500851"/>
    </source>
</evidence>
<feature type="region of interest" description="Disordered" evidence="2">
    <location>
        <begin position="45"/>
        <end position="70"/>
    </location>
</feature>
<sequence length="345" mass="36005">MTPPPQTPDRSRHRRPGRTATTATASAALIAVLAVAGLTGCSSSGSAASAAGDSSTAKSPFDLSTKNLKDRPHIEPVPEAVAALKESGFTPVQPGKLTVALGAYVPPTSFLAEDDNRTFVGSDPDIANLIADGLGLKFAPENVAWADWPLGIESGKYDLGVTNITVTEERKDLFDFATYRQDVVAFEVKKGSKITKISKAADVSGLKIVVGSGTNQEKILLNWFAENKKAGLPPGEPVYYEDQAAAGLALSSGRVDAILGPNAAASFRAATTGRSTVVGTLNGGYPATAEIGATTKKGNGLAKPVQIVLNRLIKDGEYDAVLKRWATEAEAIPESRINPPGLPRP</sequence>
<dbReference type="SMART" id="SM00062">
    <property type="entry name" value="PBPb"/>
    <property type="match status" value="1"/>
</dbReference>
<evidence type="ECO:0000256" key="2">
    <source>
        <dbReference type="SAM" id="MobiDB-lite"/>
    </source>
</evidence>
<dbReference type="Proteomes" id="UP001500851">
    <property type="component" value="Unassembled WGS sequence"/>
</dbReference>
<dbReference type="EMBL" id="BAAAOB010000001">
    <property type="protein sequence ID" value="GAA1779593.1"/>
    <property type="molecule type" value="Genomic_DNA"/>
</dbReference>
<evidence type="ECO:0000256" key="1">
    <source>
        <dbReference type="ARBA" id="ARBA00022729"/>
    </source>
</evidence>
<comment type="caution">
    <text evidence="4">The sequence shown here is derived from an EMBL/GenBank/DDBJ whole genome shotgun (WGS) entry which is preliminary data.</text>
</comment>
<organism evidence="4 5">
    <name type="scientific">Leucobacter iarius</name>
    <dbReference type="NCBI Taxonomy" id="333963"/>
    <lineage>
        <taxon>Bacteria</taxon>
        <taxon>Bacillati</taxon>
        <taxon>Actinomycetota</taxon>
        <taxon>Actinomycetes</taxon>
        <taxon>Micrococcales</taxon>
        <taxon>Microbacteriaceae</taxon>
        <taxon>Leucobacter</taxon>
    </lineage>
</organism>